<name>A0A9D4F8D3_DREPO</name>
<evidence type="ECO:0000313" key="2">
    <source>
        <dbReference type="Proteomes" id="UP000828390"/>
    </source>
</evidence>
<evidence type="ECO:0000313" key="1">
    <source>
        <dbReference type="EMBL" id="KAH3793184.1"/>
    </source>
</evidence>
<sequence length="155" mass="17942">MKCYIFTPGYKQKTDISCADVTALIQICLNYRPLRTMFNLNVVDLEEVLRCRNDIYHSSTLKVSNGDLNYFMSTMKTFLKLHVFQDFKDEVERNLEILGKLENDKFEVSKENELDARKDAMGGIQESIAEMLEHQKQAGQNIEVLISNSVHNIEK</sequence>
<organism evidence="1 2">
    <name type="scientific">Dreissena polymorpha</name>
    <name type="common">Zebra mussel</name>
    <name type="synonym">Mytilus polymorpha</name>
    <dbReference type="NCBI Taxonomy" id="45954"/>
    <lineage>
        <taxon>Eukaryota</taxon>
        <taxon>Metazoa</taxon>
        <taxon>Spiralia</taxon>
        <taxon>Lophotrochozoa</taxon>
        <taxon>Mollusca</taxon>
        <taxon>Bivalvia</taxon>
        <taxon>Autobranchia</taxon>
        <taxon>Heteroconchia</taxon>
        <taxon>Euheterodonta</taxon>
        <taxon>Imparidentia</taxon>
        <taxon>Neoheterodontei</taxon>
        <taxon>Myida</taxon>
        <taxon>Dreissenoidea</taxon>
        <taxon>Dreissenidae</taxon>
        <taxon>Dreissena</taxon>
    </lineage>
</organism>
<protein>
    <submittedName>
        <fullName evidence="1">Uncharacterized protein</fullName>
    </submittedName>
</protein>
<gene>
    <name evidence="1" type="ORF">DPMN_146689</name>
</gene>
<dbReference type="Proteomes" id="UP000828390">
    <property type="component" value="Unassembled WGS sequence"/>
</dbReference>
<keyword evidence="2" id="KW-1185">Reference proteome</keyword>
<dbReference type="Pfam" id="PF15112">
    <property type="entry name" value="DUF4559"/>
    <property type="match status" value="1"/>
</dbReference>
<comment type="caution">
    <text evidence="1">The sequence shown here is derived from an EMBL/GenBank/DDBJ whole genome shotgun (WGS) entry which is preliminary data.</text>
</comment>
<dbReference type="EMBL" id="JAIWYP010000007">
    <property type="protein sequence ID" value="KAH3793184.1"/>
    <property type="molecule type" value="Genomic_DNA"/>
</dbReference>
<reference evidence="1" key="1">
    <citation type="journal article" date="2019" name="bioRxiv">
        <title>The Genome of the Zebra Mussel, Dreissena polymorpha: A Resource for Invasive Species Research.</title>
        <authorList>
            <person name="McCartney M.A."/>
            <person name="Auch B."/>
            <person name="Kono T."/>
            <person name="Mallez S."/>
            <person name="Zhang Y."/>
            <person name="Obille A."/>
            <person name="Becker A."/>
            <person name="Abrahante J.E."/>
            <person name="Garbe J."/>
            <person name="Badalamenti J.P."/>
            <person name="Herman A."/>
            <person name="Mangelson H."/>
            <person name="Liachko I."/>
            <person name="Sullivan S."/>
            <person name="Sone E.D."/>
            <person name="Koren S."/>
            <person name="Silverstein K.A.T."/>
            <person name="Beckman K.B."/>
            <person name="Gohl D.M."/>
        </authorList>
    </citation>
    <scope>NUCLEOTIDE SEQUENCE</scope>
    <source>
        <strain evidence="1">Duluth1</strain>
        <tissue evidence="1">Whole animal</tissue>
    </source>
</reference>
<dbReference type="InterPro" id="IPR027897">
    <property type="entry name" value="DUF4559"/>
</dbReference>
<proteinExistence type="predicted"/>
<accession>A0A9D4F8D3</accession>
<reference evidence="1" key="2">
    <citation type="submission" date="2020-11" db="EMBL/GenBank/DDBJ databases">
        <authorList>
            <person name="McCartney M.A."/>
            <person name="Auch B."/>
            <person name="Kono T."/>
            <person name="Mallez S."/>
            <person name="Becker A."/>
            <person name="Gohl D.M."/>
            <person name="Silverstein K.A.T."/>
            <person name="Koren S."/>
            <person name="Bechman K.B."/>
            <person name="Herman A."/>
            <person name="Abrahante J.E."/>
            <person name="Garbe J."/>
        </authorList>
    </citation>
    <scope>NUCLEOTIDE SEQUENCE</scope>
    <source>
        <strain evidence="1">Duluth1</strain>
        <tissue evidence="1">Whole animal</tissue>
    </source>
</reference>
<dbReference type="AlphaFoldDB" id="A0A9D4F8D3"/>